<feature type="transmembrane region" description="Helical" evidence="1">
    <location>
        <begin position="102"/>
        <end position="119"/>
    </location>
</feature>
<sequence>MFKDFFKDNKKNIYKYLLPVYIVSTVTLVVLLICGVIAYSWLTGFVLTLIFGLVAYIFLVYSAKKLIDHQNPYLFVFFSVLRIGLYMVPFIISIYLSEYINSFGVIIGFLISLLFPVILRN</sequence>
<feature type="transmembrane region" description="Helical" evidence="1">
    <location>
        <begin position="44"/>
        <end position="61"/>
    </location>
</feature>
<dbReference type="RefSeq" id="WP_156005523.1">
    <property type="nucleotide sequence ID" value="NZ_CP046276.1"/>
</dbReference>
<accession>A0A6I6C7T8</accession>
<keyword evidence="1" id="KW-0472">Membrane</keyword>
<gene>
    <name evidence="2" type="ORF">STABA_v1c01320</name>
</gene>
<dbReference type="OrthoDB" id="389727at2"/>
<name>A0A6I6C7T8_9MOLU</name>
<evidence type="ECO:0000256" key="1">
    <source>
        <dbReference type="SAM" id="Phobius"/>
    </source>
</evidence>
<keyword evidence="1" id="KW-0812">Transmembrane</keyword>
<keyword evidence="3" id="KW-1185">Reference proteome</keyword>
<feature type="transmembrane region" description="Helical" evidence="1">
    <location>
        <begin position="16"/>
        <end position="38"/>
    </location>
</feature>
<keyword evidence="1" id="KW-1133">Transmembrane helix</keyword>
<evidence type="ECO:0000313" key="3">
    <source>
        <dbReference type="Proteomes" id="UP000424468"/>
    </source>
</evidence>
<organism evidence="2 3">
    <name type="scientific">Spiroplasma tabanidicola</name>
    <dbReference type="NCBI Taxonomy" id="324079"/>
    <lineage>
        <taxon>Bacteria</taxon>
        <taxon>Bacillati</taxon>
        <taxon>Mycoplasmatota</taxon>
        <taxon>Mollicutes</taxon>
        <taxon>Entomoplasmatales</taxon>
        <taxon>Spiroplasmataceae</taxon>
        <taxon>Spiroplasma</taxon>
    </lineage>
</organism>
<reference evidence="2 3" key="1">
    <citation type="submission" date="2019-11" db="EMBL/GenBank/DDBJ databases">
        <title>Complete genome sequence of Spiroplasma tabanidicola TAUS-1 (DSM 22603).</title>
        <authorList>
            <person name="Huang C.-T."/>
            <person name="Lin Y.-C."/>
            <person name="Kuo C.-H."/>
        </authorList>
    </citation>
    <scope>NUCLEOTIDE SEQUENCE [LARGE SCALE GENOMIC DNA]</scope>
    <source>
        <strain evidence="2 3">TAUS-1</strain>
    </source>
</reference>
<dbReference type="EMBL" id="CP046276">
    <property type="protein sequence ID" value="QGS51499.1"/>
    <property type="molecule type" value="Genomic_DNA"/>
</dbReference>
<dbReference type="NCBIfam" id="NF033688">
    <property type="entry name" value="MG406_fam"/>
    <property type="match status" value="1"/>
</dbReference>
<evidence type="ECO:0000313" key="2">
    <source>
        <dbReference type="EMBL" id="QGS51499.1"/>
    </source>
</evidence>
<dbReference type="KEGG" id="stab:STABA_v1c01320"/>
<dbReference type="Proteomes" id="UP000424468">
    <property type="component" value="Chromosome"/>
</dbReference>
<proteinExistence type="predicted"/>
<protein>
    <submittedName>
        <fullName evidence="2">MG406 family protein</fullName>
    </submittedName>
</protein>
<feature type="transmembrane region" description="Helical" evidence="1">
    <location>
        <begin position="73"/>
        <end position="96"/>
    </location>
</feature>
<dbReference type="AlphaFoldDB" id="A0A6I6C7T8"/>